<keyword evidence="3" id="KW-1185">Reference proteome</keyword>
<feature type="transmembrane region" description="Helical" evidence="1">
    <location>
        <begin position="345"/>
        <end position="364"/>
    </location>
</feature>
<dbReference type="InterPro" id="IPR005625">
    <property type="entry name" value="PepSY-ass_TM"/>
</dbReference>
<keyword evidence="1" id="KW-0472">Membrane</keyword>
<dbReference type="RefSeq" id="WP_308984504.1">
    <property type="nucleotide sequence ID" value="NZ_JARXIC010000007.1"/>
</dbReference>
<feature type="transmembrane region" description="Helical" evidence="1">
    <location>
        <begin position="197"/>
        <end position="219"/>
    </location>
</feature>
<keyword evidence="1" id="KW-0812">Transmembrane</keyword>
<feature type="transmembrane region" description="Helical" evidence="1">
    <location>
        <begin position="21"/>
        <end position="45"/>
    </location>
</feature>
<feature type="transmembrane region" description="Helical" evidence="1">
    <location>
        <begin position="154"/>
        <end position="176"/>
    </location>
</feature>
<gene>
    <name evidence="2" type="ORF">QEH59_06290</name>
</gene>
<dbReference type="PANTHER" id="PTHR34219">
    <property type="entry name" value="IRON-REGULATED INNER MEMBRANE PROTEIN-RELATED"/>
    <property type="match status" value="1"/>
</dbReference>
<accession>A0ABU1AH05</accession>
<dbReference type="EMBL" id="JARXIC010000007">
    <property type="protein sequence ID" value="MDQ8194024.1"/>
    <property type="molecule type" value="Genomic_DNA"/>
</dbReference>
<evidence type="ECO:0000313" key="2">
    <source>
        <dbReference type="EMBL" id="MDQ8194024.1"/>
    </source>
</evidence>
<evidence type="ECO:0000313" key="3">
    <source>
        <dbReference type="Proteomes" id="UP001243717"/>
    </source>
</evidence>
<dbReference type="Pfam" id="PF03929">
    <property type="entry name" value="PepSY_TM"/>
    <property type="match status" value="1"/>
</dbReference>
<organism evidence="2 3">
    <name type="scientific">Thalassobacterium sedimentorum</name>
    <dbReference type="NCBI Taxonomy" id="3041258"/>
    <lineage>
        <taxon>Bacteria</taxon>
        <taxon>Pseudomonadati</taxon>
        <taxon>Verrucomicrobiota</taxon>
        <taxon>Opitutia</taxon>
        <taxon>Puniceicoccales</taxon>
        <taxon>Coraliomargaritaceae</taxon>
        <taxon>Thalassobacterium</taxon>
    </lineage>
</organism>
<evidence type="ECO:0000256" key="1">
    <source>
        <dbReference type="SAM" id="Phobius"/>
    </source>
</evidence>
<proteinExistence type="predicted"/>
<comment type="caution">
    <text evidence="2">The sequence shown here is derived from an EMBL/GenBank/DDBJ whole genome shotgun (WGS) entry which is preliminary data.</text>
</comment>
<sequence>MRTRPETNKAPKRQRPIWFHLHFWLSWIAALPLLVVFVTGVLLSFEKEFYQWEQPEHYAIQANGPAMSLSEVLQAYEQAQPPLLLNYLQVPESGDAAYLAFAREMPSDGSPERSLRAYLNPYTGKITREFDNPTFIRLMEDLHRTLTLKKWGRWSVGASSLILAISSLIGLILWWPMRGRTFSRAWRRGRALDWHNALGLIALLPLCVFALTGITFTWGKFIFQQLDKLQEQPSRFEAPQLIVETAPAQEQWVTLAEAATWVQANYPDAEIRGVQGTRNAKRPYIFHLKQHHEFHPGGNLKLSVAPTSGQLHSEFDVTTTGPVGWYRRYFYILHTGHPFPWWGRLFWAVSSLAGLILLVTGVWMSMRRWRRKRA</sequence>
<name>A0ABU1AH05_9BACT</name>
<keyword evidence="1" id="KW-1133">Transmembrane helix</keyword>
<dbReference type="Proteomes" id="UP001243717">
    <property type="component" value="Unassembled WGS sequence"/>
</dbReference>
<reference evidence="2 3" key="1">
    <citation type="submission" date="2023-04" db="EMBL/GenBank/DDBJ databases">
        <title>A novel bacteria isolated from coastal sediment.</title>
        <authorList>
            <person name="Liu X.-J."/>
            <person name="Du Z.-J."/>
        </authorList>
    </citation>
    <scope>NUCLEOTIDE SEQUENCE [LARGE SCALE GENOMIC DNA]</scope>
    <source>
        <strain evidence="2 3">SDUM461004</strain>
    </source>
</reference>
<protein>
    <submittedName>
        <fullName evidence="2">PepSY-associated TM helix domain-containing protein</fullName>
    </submittedName>
</protein>